<name>A0A2T2P9H0_CORCC</name>
<feature type="region of interest" description="Disordered" evidence="6">
    <location>
        <begin position="220"/>
        <end position="275"/>
    </location>
</feature>
<dbReference type="Gene3D" id="3.30.160.60">
    <property type="entry name" value="Classic Zinc Finger"/>
    <property type="match status" value="1"/>
</dbReference>
<dbReference type="PROSITE" id="PS00028">
    <property type="entry name" value="ZINC_FINGER_C2H2_1"/>
    <property type="match status" value="2"/>
</dbReference>
<feature type="domain" description="C2H2-type" evidence="7">
    <location>
        <begin position="540"/>
        <end position="567"/>
    </location>
</feature>
<dbReference type="SMART" id="SM00355">
    <property type="entry name" value="ZnF_C2H2"/>
    <property type="match status" value="3"/>
</dbReference>
<keyword evidence="4" id="KW-0862">Zinc</keyword>
<dbReference type="PANTHER" id="PTHR24409:SF295">
    <property type="entry name" value="AZ2-RELATED"/>
    <property type="match status" value="1"/>
</dbReference>
<keyword evidence="2" id="KW-0677">Repeat</keyword>
<dbReference type="PROSITE" id="PS50157">
    <property type="entry name" value="ZINC_FINGER_C2H2_2"/>
    <property type="match status" value="2"/>
</dbReference>
<keyword evidence="3 5" id="KW-0863">Zinc-finger</keyword>
<proteinExistence type="predicted"/>
<dbReference type="Proteomes" id="UP000240883">
    <property type="component" value="Unassembled WGS sequence"/>
</dbReference>
<dbReference type="GO" id="GO:0005634">
    <property type="term" value="C:nucleus"/>
    <property type="evidence" value="ECO:0007669"/>
    <property type="project" value="TreeGrafter"/>
</dbReference>
<feature type="compositionally biased region" description="Low complexity" evidence="6">
    <location>
        <begin position="230"/>
        <end position="247"/>
    </location>
</feature>
<sequence>MKRSLRLTVKEAVVAVVEGSFGAVRGVFGCGFLSKTSSKKNAGQEKDVPVRKLSISAPIPQHPPLSWADDRDVDALASDLSNLRVESVHDRVGMVPEHTMPFFASSPSVVYPAYKRTPTLPRPVWESLALADSSPEAAASPECVTESAVKPHSSDDYVPIQHINLHELGHPLRRHELTYPFPTSSWMGDFGSASEGIVQSSRITPPPAIQYSQCSYAKQSYASSPPPLPRLSSPSPTSRPLPRLSSPSPQPVDTYRLREPRELETQAAASNVYPSESRIRRVDAQAISRRPASQRSASALDSGLEMDFFCNVSDNESATAIFHTGEYRPGDENYGAAHDESYSEIGSRGYSTLPRLRLEDEDLYEQMAEYIHEQQTSGTFVEEHQDERNGHNENHSPFSSPPIGIDPRAIEKGPNPVIEKHLCSQSLLPSDSIERGPVARAKAMDSSHMLGLHQPPVLQAQSQESESQENSLINLCEFVPDLDYGTSSAPESPENSSVPSNTDTTAHTSPSSMDEDMCDKAKDQSALNVCFPLVAHTETHLCQHCGEAYDFRGELNRHINRHHVRRYKCDACRAAFHLNADLKRHKATVHKESQSAFSCPNDPCTHPGKTFNRRDNFKRHVSRCSKEIQSQH</sequence>
<dbReference type="STRING" id="1448308.A0A2T2P9H0"/>
<evidence type="ECO:0000313" key="9">
    <source>
        <dbReference type="Proteomes" id="UP000240883"/>
    </source>
</evidence>
<feature type="domain" description="C2H2-type" evidence="7">
    <location>
        <begin position="567"/>
        <end position="595"/>
    </location>
</feature>
<feature type="region of interest" description="Disordered" evidence="6">
    <location>
        <begin position="484"/>
        <end position="518"/>
    </location>
</feature>
<feature type="compositionally biased region" description="Polar residues" evidence="6">
    <location>
        <begin position="502"/>
        <end position="512"/>
    </location>
</feature>
<evidence type="ECO:0000256" key="5">
    <source>
        <dbReference type="PROSITE-ProRule" id="PRU00042"/>
    </source>
</evidence>
<evidence type="ECO:0000313" key="8">
    <source>
        <dbReference type="EMBL" id="PSN74008.1"/>
    </source>
</evidence>
<dbReference type="AlphaFoldDB" id="A0A2T2P9H0"/>
<keyword evidence="1" id="KW-0479">Metal-binding</keyword>
<dbReference type="PANTHER" id="PTHR24409">
    <property type="entry name" value="ZINC FINGER PROTEIN 142"/>
    <property type="match status" value="1"/>
</dbReference>
<dbReference type="EMBL" id="KZ678128">
    <property type="protein sequence ID" value="PSN74008.1"/>
    <property type="molecule type" value="Genomic_DNA"/>
</dbReference>
<dbReference type="GO" id="GO:0008270">
    <property type="term" value="F:zinc ion binding"/>
    <property type="evidence" value="ECO:0007669"/>
    <property type="project" value="UniProtKB-KW"/>
</dbReference>
<evidence type="ECO:0000256" key="1">
    <source>
        <dbReference type="ARBA" id="ARBA00022723"/>
    </source>
</evidence>
<feature type="compositionally biased region" description="Basic and acidic residues" evidence="6">
    <location>
        <begin position="255"/>
        <end position="264"/>
    </location>
</feature>
<dbReference type="OrthoDB" id="3798762at2759"/>
<dbReference type="GO" id="GO:0000977">
    <property type="term" value="F:RNA polymerase II transcription regulatory region sequence-specific DNA binding"/>
    <property type="evidence" value="ECO:0007669"/>
    <property type="project" value="TreeGrafter"/>
</dbReference>
<feature type="region of interest" description="Disordered" evidence="6">
    <location>
        <begin position="386"/>
        <end position="406"/>
    </location>
</feature>
<evidence type="ECO:0000256" key="4">
    <source>
        <dbReference type="ARBA" id="ARBA00022833"/>
    </source>
</evidence>
<gene>
    <name evidence="8" type="ORF">BS50DRAFT_670490</name>
</gene>
<organism evidence="8 9">
    <name type="scientific">Corynespora cassiicola Philippines</name>
    <dbReference type="NCBI Taxonomy" id="1448308"/>
    <lineage>
        <taxon>Eukaryota</taxon>
        <taxon>Fungi</taxon>
        <taxon>Dikarya</taxon>
        <taxon>Ascomycota</taxon>
        <taxon>Pezizomycotina</taxon>
        <taxon>Dothideomycetes</taxon>
        <taxon>Pleosporomycetidae</taxon>
        <taxon>Pleosporales</taxon>
        <taxon>Corynesporascaceae</taxon>
        <taxon>Corynespora</taxon>
    </lineage>
</organism>
<evidence type="ECO:0000259" key="7">
    <source>
        <dbReference type="PROSITE" id="PS50157"/>
    </source>
</evidence>
<dbReference type="SUPFAM" id="SSF57667">
    <property type="entry name" value="beta-beta-alpha zinc fingers"/>
    <property type="match status" value="1"/>
</dbReference>
<reference evidence="8 9" key="1">
    <citation type="journal article" date="2018" name="Front. Microbiol.">
        <title>Genome-Wide Analysis of Corynespora cassiicola Leaf Fall Disease Putative Effectors.</title>
        <authorList>
            <person name="Lopez D."/>
            <person name="Ribeiro S."/>
            <person name="Label P."/>
            <person name="Fumanal B."/>
            <person name="Venisse J.S."/>
            <person name="Kohler A."/>
            <person name="de Oliveira R.R."/>
            <person name="Labutti K."/>
            <person name="Lipzen A."/>
            <person name="Lail K."/>
            <person name="Bauer D."/>
            <person name="Ohm R.A."/>
            <person name="Barry K.W."/>
            <person name="Spatafora J."/>
            <person name="Grigoriev I.V."/>
            <person name="Martin F.M."/>
            <person name="Pujade-Renaud V."/>
        </authorList>
    </citation>
    <scope>NUCLEOTIDE SEQUENCE [LARGE SCALE GENOMIC DNA]</scope>
    <source>
        <strain evidence="8 9">Philippines</strain>
    </source>
</reference>
<feature type="compositionally biased region" description="Low complexity" evidence="6">
    <location>
        <begin position="487"/>
        <end position="501"/>
    </location>
</feature>
<evidence type="ECO:0000256" key="6">
    <source>
        <dbReference type="SAM" id="MobiDB-lite"/>
    </source>
</evidence>
<dbReference type="InterPro" id="IPR013087">
    <property type="entry name" value="Znf_C2H2_type"/>
</dbReference>
<accession>A0A2T2P9H0</accession>
<evidence type="ECO:0000256" key="2">
    <source>
        <dbReference type="ARBA" id="ARBA00022737"/>
    </source>
</evidence>
<dbReference type="GO" id="GO:0000981">
    <property type="term" value="F:DNA-binding transcription factor activity, RNA polymerase II-specific"/>
    <property type="evidence" value="ECO:0007669"/>
    <property type="project" value="TreeGrafter"/>
</dbReference>
<keyword evidence="9" id="KW-1185">Reference proteome</keyword>
<evidence type="ECO:0000256" key="3">
    <source>
        <dbReference type="ARBA" id="ARBA00022771"/>
    </source>
</evidence>
<dbReference type="InterPro" id="IPR036236">
    <property type="entry name" value="Znf_C2H2_sf"/>
</dbReference>
<protein>
    <recommendedName>
        <fullName evidence="7">C2H2-type domain-containing protein</fullName>
    </recommendedName>
</protein>